<feature type="transmembrane region" description="Helical" evidence="8">
    <location>
        <begin position="34"/>
        <end position="55"/>
    </location>
</feature>
<dbReference type="KEGG" id="dsa:Desal_2916"/>
<feature type="transmembrane region" description="Helical" evidence="8">
    <location>
        <begin position="157"/>
        <end position="185"/>
    </location>
</feature>
<feature type="transmembrane region" description="Helical" evidence="8">
    <location>
        <begin position="126"/>
        <end position="145"/>
    </location>
</feature>
<evidence type="ECO:0000256" key="3">
    <source>
        <dbReference type="ARBA" id="ARBA00022448"/>
    </source>
</evidence>
<evidence type="ECO:0000256" key="6">
    <source>
        <dbReference type="ARBA" id="ARBA00022989"/>
    </source>
</evidence>
<dbReference type="STRING" id="526222.Desal_2916"/>
<dbReference type="AlphaFoldDB" id="C6C097"/>
<comment type="subcellular location">
    <subcellularLocation>
        <location evidence="1">Cell inner membrane</location>
        <topology evidence="1">Multi-pass membrane protein</topology>
    </subcellularLocation>
    <subcellularLocation>
        <location evidence="8">Cell membrane</location>
        <topology evidence="8">Multi-pass membrane protein</topology>
    </subcellularLocation>
</comment>
<proteinExistence type="inferred from homology"/>
<dbReference type="GO" id="GO:0022857">
    <property type="term" value="F:transmembrane transporter activity"/>
    <property type="evidence" value="ECO:0007669"/>
    <property type="project" value="InterPro"/>
</dbReference>
<feature type="transmembrane region" description="Helical" evidence="8">
    <location>
        <begin position="233"/>
        <end position="249"/>
    </location>
</feature>
<dbReference type="PANTHER" id="PTHR30614">
    <property type="entry name" value="MEMBRANE COMPONENT OF AMINO ACID ABC TRANSPORTER"/>
    <property type="match status" value="1"/>
</dbReference>
<dbReference type="eggNOG" id="COG0765">
    <property type="taxonomic scope" value="Bacteria"/>
</dbReference>
<dbReference type="EMBL" id="CP001649">
    <property type="protein sequence ID" value="ACS80968.1"/>
    <property type="molecule type" value="Genomic_DNA"/>
</dbReference>
<keyword evidence="4" id="KW-1003">Cell membrane</keyword>
<name>C6C097_MARSD</name>
<protein>
    <submittedName>
        <fullName evidence="10">Polar amino acid ABC transporter, inner membrane subunit</fullName>
    </submittedName>
</protein>
<reference evidence="10 11" key="1">
    <citation type="submission" date="2009-06" db="EMBL/GenBank/DDBJ databases">
        <title>Complete sequence of Desulfovibrio salexigens DSM 2638.</title>
        <authorList>
            <consortium name="US DOE Joint Genome Institute"/>
            <person name="Lucas S."/>
            <person name="Copeland A."/>
            <person name="Lapidus A."/>
            <person name="Glavina del Rio T."/>
            <person name="Tice H."/>
            <person name="Bruce D."/>
            <person name="Goodwin L."/>
            <person name="Pitluck S."/>
            <person name="Munk A.C."/>
            <person name="Brettin T."/>
            <person name="Detter J.C."/>
            <person name="Han C."/>
            <person name="Tapia R."/>
            <person name="Larimer F."/>
            <person name="Land M."/>
            <person name="Hauser L."/>
            <person name="Kyrpides N."/>
            <person name="Anderson I."/>
            <person name="Wall J.D."/>
            <person name="Arkin A.P."/>
            <person name="Dehal P."/>
            <person name="Chivian D."/>
            <person name="Giles B."/>
            <person name="Hazen T.C."/>
        </authorList>
    </citation>
    <scope>NUCLEOTIDE SEQUENCE [LARGE SCALE GENOMIC DNA]</scope>
    <source>
        <strain evidence="11">ATCC 14822 / DSM 2638 / NCIMB 8403 / VKM B-1763</strain>
    </source>
</reference>
<dbReference type="PANTHER" id="PTHR30614:SF41">
    <property type="entry name" value="INNER MEMBRANE AMINO-ACID ABC TRANSPORTER PERMEASE PROTEIN YHDY"/>
    <property type="match status" value="1"/>
</dbReference>
<keyword evidence="3 8" id="KW-0813">Transport</keyword>
<dbReference type="CDD" id="cd06261">
    <property type="entry name" value="TM_PBP2"/>
    <property type="match status" value="1"/>
</dbReference>
<dbReference type="GO" id="GO:0043190">
    <property type="term" value="C:ATP-binding cassette (ABC) transporter complex"/>
    <property type="evidence" value="ECO:0007669"/>
    <property type="project" value="InterPro"/>
</dbReference>
<dbReference type="SUPFAM" id="SSF161098">
    <property type="entry name" value="MetI-like"/>
    <property type="match status" value="1"/>
</dbReference>
<evidence type="ECO:0000313" key="11">
    <source>
        <dbReference type="Proteomes" id="UP000002601"/>
    </source>
</evidence>
<evidence type="ECO:0000256" key="5">
    <source>
        <dbReference type="ARBA" id="ARBA00022692"/>
    </source>
</evidence>
<dbReference type="PROSITE" id="PS50928">
    <property type="entry name" value="ABC_TM1"/>
    <property type="match status" value="1"/>
</dbReference>
<organism evidence="10 11">
    <name type="scientific">Maridesulfovibrio salexigens (strain ATCC 14822 / DSM 2638 / NCIMB 8403 / VKM B-1763)</name>
    <name type="common">Desulfovibrio salexigens</name>
    <dbReference type="NCBI Taxonomy" id="526222"/>
    <lineage>
        <taxon>Bacteria</taxon>
        <taxon>Pseudomonadati</taxon>
        <taxon>Thermodesulfobacteriota</taxon>
        <taxon>Desulfovibrionia</taxon>
        <taxon>Desulfovibrionales</taxon>
        <taxon>Desulfovibrionaceae</taxon>
        <taxon>Maridesulfovibrio</taxon>
    </lineage>
</organism>
<keyword evidence="6 8" id="KW-1133">Transmembrane helix</keyword>
<dbReference type="Gene3D" id="1.10.3720.10">
    <property type="entry name" value="MetI-like"/>
    <property type="match status" value="1"/>
</dbReference>
<dbReference type="OrthoDB" id="5365894at2"/>
<dbReference type="NCBIfam" id="TIGR01726">
    <property type="entry name" value="HEQRo_perm_3TM"/>
    <property type="match status" value="1"/>
</dbReference>
<dbReference type="GO" id="GO:0006865">
    <property type="term" value="P:amino acid transport"/>
    <property type="evidence" value="ECO:0007669"/>
    <property type="project" value="TreeGrafter"/>
</dbReference>
<dbReference type="InterPro" id="IPR035906">
    <property type="entry name" value="MetI-like_sf"/>
</dbReference>
<dbReference type="InterPro" id="IPR010065">
    <property type="entry name" value="AA_ABC_transptr_permease_3TM"/>
</dbReference>
<dbReference type="RefSeq" id="WP_015852784.1">
    <property type="nucleotide sequence ID" value="NC_012881.1"/>
</dbReference>
<dbReference type="Pfam" id="PF00528">
    <property type="entry name" value="BPD_transp_1"/>
    <property type="match status" value="1"/>
</dbReference>
<keyword evidence="11" id="KW-1185">Reference proteome</keyword>
<evidence type="ECO:0000256" key="8">
    <source>
        <dbReference type="RuleBase" id="RU363032"/>
    </source>
</evidence>
<sequence>MAQNTPVRNIPDRQPPATQVGVIGWVCKNLLCPWYNAVLTIVSCWAIWSAVAPFWEWAVTNASITLDPEVAKEYSGAAWGFIRDMWPVFMTGVYPAEERWRPLIALCIVVILVSLSLVASYRRSRLLKILWFVSPIVVFALVYGGEIVGLPVVGTHYWGGLMLTIMLSIVAMLAAFPISVLLALGRTSDMPIAKPFCVAYIELIRGVPLITILFMASVVLPLFLPAGMELDKVLRALVGITMFFSAYLAENIRGGLQGISKGQYEAADALGMSYWKKTIVVILPQALRIVIPPMVNNFIGILKDTSLVGIVGLVDLLQIAFATTSNPKWFGRLEEAYVFIAFWYWILCYALSSYSQYLERKMPSASK</sequence>
<accession>C6C097</accession>
<dbReference type="Proteomes" id="UP000002601">
    <property type="component" value="Chromosome"/>
</dbReference>
<feature type="transmembrane region" description="Helical" evidence="8">
    <location>
        <begin position="307"/>
        <end position="324"/>
    </location>
</feature>
<feature type="transmembrane region" description="Helical" evidence="8">
    <location>
        <begin position="100"/>
        <end position="119"/>
    </location>
</feature>
<evidence type="ECO:0000256" key="4">
    <source>
        <dbReference type="ARBA" id="ARBA00022475"/>
    </source>
</evidence>
<gene>
    <name evidence="10" type="ordered locus">Desal_2916</name>
</gene>
<feature type="transmembrane region" description="Helical" evidence="8">
    <location>
        <begin position="206"/>
        <end position="227"/>
    </location>
</feature>
<feature type="transmembrane region" description="Helical" evidence="8">
    <location>
        <begin position="336"/>
        <end position="357"/>
    </location>
</feature>
<keyword evidence="7 8" id="KW-0472">Membrane</keyword>
<evidence type="ECO:0000256" key="1">
    <source>
        <dbReference type="ARBA" id="ARBA00004429"/>
    </source>
</evidence>
<dbReference type="InterPro" id="IPR000515">
    <property type="entry name" value="MetI-like"/>
</dbReference>
<dbReference type="HOGENOM" id="CLU_019602_16_1_7"/>
<evidence type="ECO:0000313" key="10">
    <source>
        <dbReference type="EMBL" id="ACS80968.1"/>
    </source>
</evidence>
<evidence type="ECO:0000256" key="2">
    <source>
        <dbReference type="ARBA" id="ARBA00010072"/>
    </source>
</evidence>
<feature type="domain" description="ABC transmembrane type-1" evidence="9">
    <location>
        <begin position="161"/>
        <end position="351"/>
    </location>
</feature>
<evidence type="ECO:0000256" key="7">
    <source>
        <dbReference type="ARBA" id="ARBA00023136"/>
    </source>
</evidence>
<comment type="similarity">
    <text evidence="2">Belongs to the binding-protein-dependent transport system permease family. HisMQ subfamily.</text>
</comment>
<dbReference type="InterPro" id="IPR043429">
    <property type="entry name" value="ArtM/GltK/GlnP/TcyL/YhdX-like"/>
</dbReference>
<keyword evidence="5 8" id="KW-0812">Transmembrane</keyword>
<evidence type="ECO:0000259" key="9">
    <source>
        <dbReference type="PROSITE" id="PS50928"/>
    </source>
</evidence>